<dbReference type="EC" id="4.1.1.17" evidence="6"/>
<dbReference type="SUPFAM" id="SSF51419">
    <property type="entry name" value="PLP-binding barrel"/>
    <property type="match status" value="1"/>
</dbReference>
<dbReference type="PANTHER" id="PTHR11482:SF6">
    <property type="entry name" value="ORNITHINE DECARBOXYLASE 1-RELATED"/>
    <property type="match status" value="1"/>
</dbReference>
<evidence type="ECO:0000256" key="2">
    <source>
        <dbReference type="ARBA" id="ARBA00008872"/>
    </source>
</evidence>
<dbReference type="InterPro" id="IPR029066">
    <property type="entry name" value="PLP-binding_barrel"/>
</dbReference>
<evidence type="ECO:0000256" key="1">
    <source>
        <dbReference type="ARBA" id="ARBA00001933"/>
    </source>
</evidence>
<sequence>MIVVRHKSFFPRVWKLQSQLASRFGHTRCNLSTISGGQCAILPIICNSHSNWSSKHSHNAFEVTNTSIEELQWNPSIISQVMQRVQCGQEDAFYVVDLHALTKRYQLWKKYLPLVKPFYAVKCNPDQQLLHTLARLGCGFDCASRAEIEAVLRLGVRSEDIIYANPCKQPSHIRYSATQSVNLMTFDSHDELDKIKATNPDARLVLRLYVDDTKAICRLGTKFGAMLHDVPSILTHAKRLDLEVVGVSFHVGSGCYSVSAYSDAIKRARKAFDIGADLDFSFQLLDIGGGFPGTENGPITFEECAQELATSLATYFPDSSHVQVISEPGRFFAASTHTLAVCVIGRKVAPILERSLQKTAESSYMYFINDGLYGSFNCLIYDHPEIQPVVLTTEPVESKNFHLASIWGPTCDGMDCIMKDVRMPQLRVGEWICFPSMGAYTCAAGSDFNGFAPPAKLYIDSKQQLEFCKKTQLPVKVRDEWRQAEQ</sequence>
<evidence type="ECO:0000313" key="13">
    <source>
        <dbReference type="EMBL" id="CCI49243.1"/>
    </source>
</evidence>
<evidence type="ECO:0000259" key="12">
    <source>
        <dbReference type="Pfam" id="PF02784"/>
    </source>
</evidence>
<dbReference type="PRINTS" id="PR01179">
    <property type="entry name" value="ODADCRBXLASE"/>
</dbReference>
<evidence type="ECO:0000256" key="6">
    <source>
        <dbReference type="ARBA" id="ARBA00034138"/>
    </source>
</evidence>
<dbReference type="Pfam" id="PF00278">
    <property type="entry name" value="Orn_DAP_Arg_deC"/>
    <property type="match status" value="1"/>
</dbReference>
<feature type="active site" description="Proton donor" evidence="9">
    <location>
        <position position="411"/>
    </location>
</feature>
<dbReference type="GO" id="GO:0004586">
    <property type="term" value="F:ornithine decarboxylase activity"/>
    <property type="evidence" value="ECO:0007669"/>
    <property type="project" value="UniProtKB-EC"/>
</dbReference>
<dbReference type="EMBL" id="CAIX01000284">
    <property type="protein sequence ID" value="CCI49243.1"/>
    <property type="molecule type" value="Genomic_DNA"/>
</dbReference>
<dbReference type="InterPro" id="IPR009006">
    <property type="entry name" value="Ala_racemase/Decarboxylase_C"/>
</dbReference>
<evidence type="ECO:0000256" key="10">
    <source>
        <dbReference type="RuleBase" id="RU003737"/>
    </source>
</evidence>
<dbReference type="InParanoid" id="A0A024GR84"/>
<dbReference type="PROSITE" id="PS00878">
    <property type="entry name" value="ODR_DC_2_1"/>
    <property type="match status" value="1"/>
</dbReference>
<keyword evidence="4" id="KW-0456">Lyase</keyword>
<dbReference type="GO" id="GO:0033387">
    <property type="term" value="P:putrescine biosynthetic process from arginine, via ornithine"/>
    <property type="evidence" value="ECO:0007669"/>
    <property type="project" value="TreeGrafter"/>
</dbReference>
<dbReference type="GO" id="GO:0005737">
    <property type="term" value="C:cytoplasm"/>
    <property type="evidence" value="ECO:0007669"/>
    <property type="project" value="TreeGrafter"/>
</dbReference>
<comment type="pathway">
    <text evidence="5">Amine and polyamine biosynthesis; putrescine biosynthesis via L-ornithine pathway; putrescine from L-ornithine: step 1/1.</text>
</comment>
<dbReference type="Gene3D" id="3.20.20.10">
    <property type="entry name" value="Alanine racemase"/>
    <property type="match status" value="1"/>
</dbReference>
<protein>
    <recommendedName>
        <fullName evidence="6">ornithine decarboxylase</fullName>
        <ecNumber evidence="6">4.1.1.17</ecNumber>
    </recommendedName>
</protein>
<keyword evidence="14" id="KW-1185">Reference proteome</keyword>
<comment type="similarity">
    <text evidence="2 10">Belongs to the Orn/Lys/Arg decarboxylase class-II family.</text>
</comment>
<dbReference type="Pfam" id="PF02784">
    <property type="entry name" value="Orn_Arg_deC_N"/>
    <property type="match status" value="1"/>
</dbReference>
<comment type="catalytic activity">
    <reaction evidence="8">
        <text>L-ornithine + H(+) = putrescine + CO2</text>
        <dbReference type="Rhea" id="RHEA:22964"/>
        <dbReference type="ChEBI" id="CHEBI:15378"/>
        <dbReference type="ChEBI" id="CHEBI:16526"/>
        <dbReference type="ChEBI" id="CHEBI:46911"/>
        <dbReference type="ChEBI" id="CHEBI:326268"/>
        <dbReference type="EC" id="4.1.1.17"/>
    </reaction>
</comment>
<dbReference type="InterPro" id="IPR022653">
    <property type="entry name" value="De-COase2_pyr-phos_BS"/>
</dbReference>
<evidence type="ECO:0000256" key="9">
    <source>
        <dbReference type="PIRSR" id="PIRSR600183-50"/>
    </source>
</evidence>
<feature type="domain" description="Orn/DAP/Arg decarboxylase 2 C-terminal" evidence="11">
    <location>
        <begin position="93"/>
        <end position="438"/>
    </location>
</feature>
<organism evidence="13 14">
    <name type="scientific">Albugo candida</name>
    <dbReference type="NCBI Taxonomy" id="65357"/>
    <lineage>
        <taxon>Eukaryota</taxon>
        <taxon>Sar</taxon>
        <taxon>Stramenopiles</taxon>
        <taxon>Oomycota</taxon>
        <taxon>Peronosporomycetes</taxon>
        <taxon>Albuginales</taxon>
        <taxon>Albuginaceae</taxon>
        <taxon>Albugo</taxon>
    </lineage>
</organism>
<evidence type="ECO:0000256" key="7">
    <source>
        <dbReference type="ARBA" id="ARBA00046672"/>
    </source>
</evidence>
<name>A0A024GR84_9STRA</name>
<dbReference type="FunFam" id="3.20.20.10:FF:000005">
    <property type="entry name" value="Ornithine decarboxylase"/>
    <property type="match status" value="1"/>
</dbReference>
<evidence type="ECO:0000259" key="11">
    <source>
        <dbReference type="Pfam" id="PF00278"/>
    </source>
</evidence>
<keyword evidence="3 9" id="KW-0663">Pyridoxal phosphate</keyword>
<dbReference type="AlphaFoldDB" id="A0A024GR84"/>
<dbReference type="SUPFAM" id="SSF50621">
    <property type="entry name" value="Alanine racemase C-terminal domain-like"/>
    <property type="match status" value="1"/>
</dbReference>
<evidence type="ECO:0000313" key="14">
    <source>
        <dbReference type="Proteomes" id="UP000053237"/>
    </source>
</evidence>
<comment type="caution">
    <text evidence="13">The sequence shown here is derived from an EMBL/GenBank/DDBJ whole genome shotgun (WGS) entry which is preliminary data.</text>
</comment>
<reference evidence="13 14" key="1">
    <citation type="submission" date="2012-05" db="EMBL/GenBank/DDBJ databases">
        <title>Recombination and specialization in a pathogen metapopulation.</title>
        <authorList>
            <person name="Gardiner A."/>
            <person name="Kemen E."/>
            <person name="Schultz-Larsen T."/>
            <person name="MacLean D."/>
            <person name="Van Oosterhout C."/>
            <person name="Jones J.D.G."/>
        </authorList>
    </citation>
    <scope>NUCLEOTIDE SEQUENCE [LARGE SCALE GENOMIC DNA]</scope>
    <source>
        <strain evidence="13 14">Ac Nc2</strain>
    </source>
</reference>
<dbReference type="InterPro" id="IPR022643">
    <property type="entry name" value="De-COase2_C"/>
</dbReference>
<evidence type="ECO:0000256" key="8">
    <source>
        <dbReference type="ARBA" id="ARBA00049127"/>
    </source>
</evidence>
<dbReference type="InterPro" id="IPR002433">
    <property type="entry name" value="Orn_de-COase"/>
</dbReference>
<dbReference type="CDD" id="cd00622">
    <property type="entry name" value="PLPDE_III_ODC"/>
    <property type="match status" value="1"/>
</dbReference>
<feature type="modified residue" description="N6-(pyridoxal phosphate)lysine" evidence="9">
    <location>
        <position position="122"/>
    </location>
</feature>
<dbReference type="Proteomes" id="UP000053237">
    <property type="component" value="Unassembled WGS sequence"/>
</dbReference>
<feature type="domain" description="Orn/DAP/Arg decarboxylase 2 N-terminal" evidence="12">
    <location>
        <begin position="100"/>
        <end position="334"/>
    </location>
</feature>
<dbReference type="OrthoDB" id="5034579at2759"/>
<dbReference type="InterPro" id="IPR022644">
    <property type="entry name" value="De-COase2_N"/>
</dbReference>
<evidence type="ECO:0000256" key="4">
    <source>
        <dbReference type="ARBA" id="ARBA00023239"/>
    </source>
</evidence>
<dbReference type="Gene3D" id="2.40.37.10">
    <property type="entry name" value="Lyase, Ornithine Decarboxylase, Chain A, domain 1"/>
    <property type="match status" value="1"/>
</dbReference>
<dbReference type="PRINTS" id="PR01182">
    <property type="entry name" value="ORNDCRBXLASE"/>
</dbReference>
<dbReference type="PANTHER" id="PTHR11482">
    <property type="entry name" value="ARGININE/DIAMINOPIMELATE/ORNITHINE DECARBOXYLASE"/>
    <property type="match status" value="1"/>
</dbReference>
<evidence type="ECO:0000256" key="5">
    <source>
        <dbReference type="ARBA" id="ARBA00034115"/>
    </source>
</evidence>
<comment type="subunit">
    <text evidence="7">Homodimer. Only the dimer is catalytically active, as the active sites are constructed of residues from both monomers.</text>
</comment>
<dbReference type="STRING" id="65357.A0A024GR84"/>
<evidence type="ECO:0000256" key="3">
    <source>
        <dbReference type="ARBA" id="ARBA00022898"/>
    </source>
</evidence>
<accession>A0A024GR84</accession>
<dbReference type="InterPro" id="IPR000183">
    <property type="entry name" value="Orn/DAP/Arg_de-COase"/>
</dbReference>
<comment type="cofactor">
    <cofactor evidence="1 9">
        <name>pyridoxal 5'-phosphate</name>
        <dbReference type="ChEBI" id="CHEBI:597326"/>
    </cofactor>
</comment>
<gene>
    <name evidence="13" type="ORF">BN9_105250</name>
</gene>
<proteinExistence type="inferred from homology"/>